<proteinExistence type="predicted"/>
<dbReference type="OrthoDB" id="535891at2"/>
<dbReference type="RefSeq" id="WP_010982364.1">
    <property type="nucleotide sequence ID" value="NC_003155.5"/>
</dbReference>
<feature type="compositionally biased region" description="Pro residues" evidence="1">
    <location>
        <begin position="2953"/>
        <end position="2962"/>
    </location>
</feature>
<feature type="region of interest" description="Disordered" evidence="1">
    <location>
        <begin position="2934"/>
        <end position="2962"/>
    </location>
</feature>
<evidence type="ECO:0000313" key="4">
    <source>
        <dbReference type="Proteomes" id="UP000000428"/>
    </source>
</evidence>
<evidence type="ECO:0000259" key="2">
    <source>
        <dbReference type="Pfam" id="PF20248"/>
    </source>
</evidence>
<gene>
    <name evidence="3" type="ORF">SAVERM_926</name>
</gene>
<keyword evidence="4" id="KW-1185">Reference proteome</keyword>
<dbReference type="InterPro" id="IPR046538">
    <property type="entry name" value="DUF6603"/>
</dbReference>
<dbReference type="GeneID" id="41538039"/>
<feature type="region of interest" description="Disordered" evidence="1">
    <location>
        <begin position="2835"/>
        <end position="2860"/>
    </location>
</feature>
<dbReference type="Proteomes" id="UP000000428">
    <property type="component" value="Chromosome"/>
</dbReference>
<sequence length="3338" mass="345049">MTLPTLPPELVQLAVALGVLRREPGDGADPRLEVDQAFFADPGKQLSGVLSDPVRRAAALELAAALLGSAKNAALETEGAQPGRTWIPLPTGDGATAGRLYLVVDASGDTVALSLAGRATLRAAEVECAASVVVPMVATGPGGTRFLPGTADGDIRVAVSLRLPPAPGDFGLGGLRVGADVPTHALGRPRLRLSLTGLRLPGEPARDLDIDDGSLPGRLGELIPLLADLLTGLLRSRGTIDPASAGRLRLLLTLFGLGDTSVIPPLPLAELPGSGPLVFADWLRAVFLPKPGEPVPPPAARAWLETLGQLLGLRLSLPLRGEGTTASPYLLCLSPLPGVRVCVRLVAQAADDGLELRLGLSAAAEVSGAVSAHAAADLLALRLGGGADVLWLPEVRVHVEVSGAEGHLLRRPAPPQPVTLMVGTLSAGFSIGSDRAVRLLLEAADVVLDGHPYSRLDLSSVEALAAAAAQVGVDALHDALETLFSNDEDGGGRRATALLVLLALRKPALDWPVGLPPLTEIVGNPAYALLRYHSRVLADAPHRWGAIAAQLAVLVRAPAPTGEGSAVDPWVVSVGDVGLPARPALLLWQDDAEGAPRLTVGVRLVSAPLPISGGAVRLSAALDAVRLTLPAVDPPSAVALTAAELRLAWGEDLSFDAGPVQLKAGSLLLAAGWRQGAGWGARARVTGASVTVEGDEVALPDPLELATGVDPLLPGPGSALWPALTRLAGLALLRTTPREGLDPRSLLAALLGWLPARGRLRVPGEEDTGIDLAALIADWPPLPLAGLVTDPVETVRSWLGDVLAGSGGADRSVAAIALLRELFARGGPERIRQVAVAGDGTHERPWRLPLDDSGPELLIWLDPDGPGLDGLGEVLDALVPADLTAALDGSAPLPGVERLTAVLSGAARFDSDLAELLDERPDSAADLWALLNHAAGSDGLLPVSAQVLPGTTHPTVVLPRGHLCAPETFELSDHLPGADPTRTVYVSSDLPGIRPWPGQPGAAGAHLLDLRTPGLAAESFGLGGLAATGPWYVLLPPTEEATVRLRPAVAEFRRLAGAPVVLVAHSLAARAAVQVWSEGGLAQLVTLGGPLSDTARPGPLDGLEQPGVHDAFRLLQSLVGLLPAGSSTDGSPLAELVATWAAVTGDAPSGLRSVPFPVSAFTPVALPSAAPAPVLSVVTQFTREELHGALTALVAAVAAQVRRRLPGGGAVPGRSRATHLGLGLSFRSTAAAAEGIVCGSELRLDAWRVPLPAAQRSAPTVTPRLHVRLTLRRPGGWLLDGRPGAGARTGPQPRLRGADLLVGIGPRLDDASVSAVLHDAALDGVGHGRLAITPHTLDAAARRFLGLLADTLSPRPTAGPVRDLVDLLVQAGVAVLTAEERVELRPDTLERVIADPAGLIRTLLSDPAVRGTLRRLAGLPDGGAGLLSAGGLEVGVTPDCVITVSTPERGLPLAGIATVHGTLVVGPERAPALTLRVRSGQVEAAVLPEPDLPALARLVMLTTGGEAIRWGLQSLRDRGILLDPLLDVLGLLAHDPRRPDAPGSVRSPVPLITAPGRRLVEVLGADRPGEPFLLAPGHLARLIDAVAQLIGLPGGLTALSLPGGGSVSVAEDGTDLEVTLRLRDGSGPAALESAVHWRLRPGPTVTAWLTLSAEQSGPGGFGAGLELEVGPEVKVAARLTPRAGAPRLDIPLYPLTPGLGALAELGQQAAQYALPMLLDVLRDLADPADPGDPRLKQIAAALAGLLAALELTDADGAASIEQLKLLASAPADEFGARFRRHPSEVTAALKALARALIGDAAAQPPVLWRSPGGRVVVDLDAAPGGVPRLTVTADGLHPVPGTDAEVSFAATTAGPAPCHLSWSVVDPDALFPGPVDLMPFVRVTLGGVDDRVEAGLWLDPPGTTDREALVLRLPGSPTLVHRRGAADSAEVAAAVPKLIRRIAVPLAADLALTPAPVTDLLKAPVGNDSTVGKVLHSARILTGTGSPPGAPWRLADGLLDAPTPRVLSALAGFLTALAPRLGPVRLQLLEAEDGPGQRRYGLGLELVETPYPLLELGDVVVALSADGSWEPPAAGAGTAHVEVWLGSLPDTLPGPDPEFSPALRLRGLGLQVGGAKGPLLDQGLRIDALSLHGSYARDASGFQHAGARLELRGLAVPFGSAGGGTNPVAAKILQPEAAGGDATAAAPGFDPALVVWKQGQDPVALRLSAGAGSGPWWLSVEKQLGPLYLEQVGLSVAYDGDRLREVGVLVDGGVALGGLAVGVDDLALHVPWATPADPATWRLGLAGLAVSYSGPSVSVVGGLRRRERDGGVEYAGMLKVEAAGFGLTAVGAYGTYPVVGTAERYTSMFGIAAIAAPIGGPPAFFITGIGAGLGLNRGLVLPGKVTDVGEFPLVAAMDPSSQLVREPMKALDSMGRTFPPRRGAFWLAAGVRFTSFTVVESVAVLAVTFDHDVEVVLLGLCRMELPNPAKPIVSIELALRARFSAREAVLSVEAQLTDNSWLLNRDCRVSGGFAMVIWFRTGEFVLSLGGYHPRFAKPAHYPDVPRLGIHWRVSDAIAIKGESYFTLTSSCVMAGARVEAAFDGGFVQASFVAGVDALVSWDPFFYDVGVYVAVSARLEIDIRVWFVHVRITIGFSIAAQLTVQGPDVRGVAVLDLDVSKVEVAFGAVDAPGSPPPLGWAAFHDKYLVAGDPHGETMSLTVRAGGAARDPGGATGAPEDGSRERPLLLTSEFTLASTTRTASNRAGGEVLSGPALDLGPMRRVDVVSEHRVEMVRLDADGKPVGTPVDLASTAVRGNVPDGVWRWFDDVELDEGGVREAFTGLVLSAVTRLGGGLTTGSVDEVDPGPRRPLPLSDDRDPAGVRSAAMEAAVRWSRTQSGANTLDRATEFLVRGAGFAAFGRCLSGEPSRPSDFALALLPADRISPPRLARITEGLVTPARPPLPLTPRQAPQQPDPEPPRVAPPVLLASLRPPVGPVRRDGRTTVRVPRWPRRAAPTLAEAREQALPTAAQLFTRPALADRVGASGATARDRGRRFSRSGEEREVLRGLLSVDRSAPWLRSGERDIVDGGPVRLGAGQIQVWRLRRAAEDVRAERPRLAVTGDQRVRIVALDRAGAALVDSEVAGTAEVPVPRGTQLLALIGLGTTPTANRPRRAGLSGWHPGSFGAQVMPGTVLVPGARVSTAAPGSKRGLRPARVALVTGFDLVGRQGLTTTELPASTHSVVVVLSAAGPVKDTDGLLLGLDGAQRARGATEPTPPLAVEQGGQTVLLYPVTPQGGSPVSVTTGHDERWRPSGVLGSAQPAERVARAILRYGLPALTGDLAGEGSGRSAVTWIGDV</sequence>
<dbReference type="Pfam" id="PF20248">
    <property type="entry name" value="DUF6603"/>
    <property type="match status" value="1"/>
</dbReference>
<dbReference type="KEGG" id="sma:SAVERM_926"/>
<evidence type="ECO:0000256" key="1">
    <source>
        <dbReference type="SAM" id="MobiDB-lite"/>
    </source>
</evidence>
<protein>
    <submittedName>
        <fullName evidence="3">Transcriptional activator SRCAP homolog</fullName>
    </submittedName>
</protein>
<name>Q82PH6_STRAW</name>
<dbReference type="EMBL" id="BA000030">
    <property type="protein sequence ID" value="BAC68636.1"/>
    <property type="molecule type" value="Genomic_DNA"/>
</dbReference>
<reference evidence="3 4" key="2">
    <citation type="journal article" date="2003" name="Nat. Biotechnol.">
        <title>Complete genome sequence and comparative analysis of the industrial microorganism Streptomyces avermitilis.</title>
        <authorList>
            <person name="Ikeda H."/>
            <person name="Ishikawa J."/>
            <person name="Hanamoto A."/>
            <person name="Shinose M."/>
            <person name="Kikuchi H."/>
            <person name="Shiba T."/>
            <person name="Sakaki Y."/>
            <person name="Hattori M."/>
            <person name="Omura S."/>
        </authorList>
    </citation>
    <scope>NUCLEOTIDE SEQUENCE [LARGE SCALE GENOMIC DNA]</scope>
    <source>
        <strain evidence="4">ATCC 31267 / DSM 46492 / JCM 5070 / NBRC 14893 / NCIMB 12804 / NRRL 8165 / MA-4680</strain>
    </source>
</reference>
<reference evidence="3 4" key="3">
    <citation type="journal article" date="2014" name="J. Ind. Microbiol. Biotechnol.">
        <title>Genome mining of the Streptomyces avermitilis genome and development of genome-minimized hosts for heterologous expression of biosynthetic gene clusters.</title>
        <authorList>
            <person name="Ikeda H."/>
            <person name="Shin-ya K."/>
            <person name="Omura S."/>
        </authorList>
    </citation>
    <scope>NUCLEOTIDE SEQUENCE [LARGE SCALE GENOMIC DNA]</scope>
    <source>
        <strain evidence="4">ATCC 31267 / DSM 46492 / JCM 5070 / NBRC 14893 / NCIMB 12804 / NRRL 8165 / MA-4680</strain>
    </source>
</reference>
<dbReference type="HOGENOM" id="CLU_225130_0_0_11"/>
<accession>Q82PH6</accession>
<reference evidence="3 4" key="1">
    <citation type="journal article" date="2001" name="Proc. Natl. Acad. Sci. U.S.A.">
        <title>Genome sequence of an industrial microorganism Streptomyces avermitilis: deducing the ability of producing secondary metabolites.</title>
        <authorList>
            <person name="Omura S."/>
            <person name="Ikeda H."/>
            <person name="Ishikawa J."/>
            <person name="Hanamoto A."/>
            <person name="Takahashi C."/>
            <person name="Shinose M."/>
            <person name="Takahashi Y."/>
            <person name="Horikawa H."/>
            <person name="Nakazawa H."/>
            <person name="Osonoe T."/>
            <person name="Kikuchi H."/>
            <person name="Shiba T."/>
            <person name="Sakaki Y."/>
            <person name="Hattori M."/>
        </authorList>
    </citation>
    <scope>NUCLEOTIDE SEQUENCE [LARGE SCALE GENOMIC DNA]</scope>
    <source>
        <strain evidence="4">ATCC 31267 / DSM 46492 / JCM 5070 / NBRC 14893 / NCIMB 12804 / NRRL 8165 / MA-4680</strain>
    </source>
</reference>
<evidence type="ECO:0000313" key="3">
    <source>
        <dbReference type="EMBL" id="BAC68636.1"/>
    </source>
</evidence>
<organism evidence="3 4">
    <name type="scientific">Streptomyces avermitilis (strain ATCC 31267 / DSM 46492 / JCM 5070 / NBRC 14893 / NCIMB 12804 / NRRL 8165 / MA-4680)</name>
    <dbReference type="NCBI Taxonomy" id="227882"/>
    <lineage>
        <taxon>Bacteria</taxon>
        <taxon>Bacillati</taxon>
        <taxon>Actinomycetota</taxon>
        <taxon>Actinomycetes</taxon>
        <taxon>Kitasatosporales</taxon>
        <taxon>Streptomycetaceae</taxon>
        <taxon>Streptomyces</taxon>
    </lineage>
</organism>
<feature type="domain" description="DUF6603" evidence="2">
    <location>
        <begin position="2220"/>
        <end position="2687"/>
    </location>
</feature>
<dbReference type="eggNOG" id="ENOG502Z7M5">
    <property type="taxonomic scope" value="Bacteria"/>
</dbReference>